<dbReference type="AlphaFoldDB" id="A0A0R2L1R8"/>
<evidence type="ECO:0000313" key="1">
    <source>
        <dbReference type="EMBL" id="KRN93782.1"/>
    </source>
</evidence>
<dbReference type="STRING" id="331679.IV81_GL000183"/>
<reference evidence="1 2" key="1">
    <citation type="journal article" date="2015" name="Genome Announc.">
        <title>Expanding the biotechnology potential of lactobacilli through comparative genomics of 213 strains and associated genera.</title>
        <authorList>
            <person name="Sun Z."/>
            <person name="Harris H.M."/>
            <person name="McCann A."/>
            <person name="Guo C."/>
            <person name="Argimon S."/>
            <person name="Zhang W."/>
            <person name="Yang X."/>
            <person name="Jeffery I.B."/>
            <person name="Cooney J.C."/>
            <person name="Kagawa T.F."/>
            <person name="Liu W."/>
            <person name="Song Y."/>
            <person name="Salvetti E."/>
            <person name="Wrobel A."/>
            <person name="Rasinkangas P."/>
            <person name="Parkhill J."/>
            <person name="Rea M.C."/>
            <person name="O'Sullivan O."/>
            <person name="Ritari J."/>
            <person name="Douillard F.P."/>
            <person name="Paul Ross R."/>
            <person name="Yang R."/>
            <person name="Briner A.E."/>
            <person name="Felis G.E."/>
            <person name="de Vos W.M."/>
            <person name="Barrangou R."/>
            <person name="Klaenhammer T.R."/>
            <person name="Caufield P.W."/>
            <person name="Cui Y."/>
            <person name="Zhang H."/>
            <person name="O'Toole P.W."/>
        </authorList>
    </citation>
    <scope>NUCLEOTIDE SEQUENCE [LARGE SCALE GENOMIC DNA]</scope>
    <source>
        <strain evidence="1 2">DSM 18001</strain>
    </source>
</reference>
<proteinExistence type="predicted"/>
<comment type="caution">
    <text evidence="1">The sequence shown here is derived from an EMBL/GenBank/DDBJ whole genome shotgun (WGS) entry which is preliminary data.</text>
</comment>
<protein>
    <submittedName>
        <fullName evidence="1">Uncharacterized protein</fullName>
    </submittedName>
</protein>
<organism evidence="1 2">
    <name type="scientific">Pediococcus stilesii</name>
    <dbReference type="NCBI Taxonomy" id="331679"/>
    <lineage>
        <taxon>Bacteria</taxon>
        <taxon>Bacillati</taxon>
        <taxon>Bacillota</taxon>
        <taxon>Bacilli</taxon>
        <taxon>Lactobacillales</taxon>
        <taxon>Lactobacillaceae</taxon>
        <taxon>Pediococcus</taxon>
    </lineage>
</organism>
<sequence>MMKVENKIVLTEMIIGMDDHLYHRDTMQISVAESVEKQARSLERYNLPLYVLTNTDQQTTQSNVHMLQIELPKYQIPLSFYFLRWRMAFDFLQAHSEIKWVALTDATDVELLNYPFDQLEENRIYFGDEPMYISGSDLIIQNKNPTVIQGWLWANGHLIVLNPGVILGSRMIILEYLGAMIQLINEEELKAVDDSSVAGMGNLDMAVVNYVAYRYFNRRLVHGRRVSTVFHEQQQNRGSWFKHK</sequence>
<keyword evidence="2" id="KW-1185">Reference proteome</keyword>
<dbReference type="PATRIC" id="fig|331679.3.peg.186"/>
<dbReference type="EMBL" id="JQBX01000010">
    <property type="protein sequence ID" value="KRN93782.1"/>
    <property type="molecule type" value="Genomic_DNA"/>
</dbReference>
<evidence type="ECO:0000313" key="2">
    <source>
        <dbReference type="Proteomes" id="UP000051859"/>
    </source>
</evidence>
<gene>
    <name evidence="1" type="ORF">IV81_GL000183</name>
</gene>
<name>A0A0R2L1R8_9LACO</name>
<accession>A0A0R2L1R8</accession>
<dbReference type="Proteomes" id="UP000051859">
    <property type="component" value="Unassembled WGS sequence"/>
</dbReference>